<dbReference type="InterPro" id="IPR014001">
    <property type="entry name" value="Helicase_ATP-bd"/>
</dbReference>
<dbReference type="GO" id="GO:0004386">
    <property type="term" value="F:helicase activity"/>
    <property type="evidence" value="ECO:0007669"/>
    <property type="project" value="UniProtKB-KW"/>
</dbReference>
<evidence type="ECO:0000256" key="2">
    <source>
        <dbReference type="ARBA" id="ARBA00022737"/>
    </source>
</evidence>
<evidence type="ECO:0000313" key="14">
    <source>
        <dbReference type="Proteomes" id="UP000039046"/>
    </source>
</evidence>
<dbReference type="InterPro" id="IPR005034">
    <property type="entry name" value="Dicer_dimerisation"/>
</dbReference>
<dbReference type="SUPFAM" id="SSF52540">
    <property type="entry name" value="P-loop containing nucleoside triphosphate hydrolases"/>
    <property type="match status" value="1"/>
</dbReference>
<evidence type="ECO:0000259" key="10">
    <source>
        <dbReference type="PROSITE" id="PS51192"/>
    </source>
</evidence>
<dbReference type="GO" id="GO:0005524">
    <property type="term" value="F:ATP binding"/>
    <property type="evidence" value="ECO:0007669"/>
    <property type="project" value="UniProtKB-KW"/>
</dbReference>
<dbReference type="Pfam" id="PF00271">
    <property type="entry name" value="Helicase_C"/>
    <property type="match status" value="1"/>
</dbReference>
<dbReference type="Pfam" id="PF00270">
    <property type="entry name" value="DEAD"/>
    <property type="match status" value="1"/>
</dbReference>
<evidence type="ECO:0000256" key="1">
    <source>
        <dbReference type="ARBA" id="ARBA00022721"/>
    </source>
</evidence>
<keyword evidence="2" id="KW-0677">Repeat</keyword>
<dbReference type="PROSITE" id="PS51327">
    <property type="entry name" value="DICER_DSRBF"/>
    <property type="match status" value="1"/>
</dbReference>
<evidence type="ECO:0008006" key="15">
    <source>
        <dbReference type="Google" id="ProtNLM"/>
    </source>
</evidence>
<dbReference type="OrthoDB" id="416741at2759"/>
<keyword evidence="3" id="KW-0547">Nucleotide-binding</keyword>
<keyword evidence="14" id="KW-1185">Reference proteome</keyword>
<evidence type="ECO:0000256" key="8">
    <source>
        <dbReference type="PROSITE-ProRule" id="PRU00657"/>
    </source>
</evidence>
<dbReference type="SMART" id="SM00535">
    <property type="entry name" value="RIBOc"/>
    <property type="match status" value="2"/>
</dbReference>
<dbReference type="InterPro" id="IPR038248">
    <property type="entry name" value="Dicer_dimer_sf"/>
</dbReference>
<accession>A0A0A1TAY4</accession>
<keyword evidence="6" id="KW-0067">ATP-binding</keyword>
<dbReference type="Gene3D" id="3.40.50.300">
    <property type="entry name" value="P-loop containing nucleotide triphosphate hydrolases"/>
    <property type="match status" value="2"/>
</dbReference>
<comment type="similarity">
    <text evidence="8">Belongs to the helicase family. Dicer subfamily.</text>
</comment>
<feature type="domain" description="Helicase C-terminal" evidence="11">
    <location>
        <begin position="388"/>
        <end position="558"/>
    </location>
</feature>
<dbReference type="PROSITE" id="PS51192">
    <property type="entry name" value="HELICASE_ATP_BIND_1"/>
    <property type="match status" value="1"/>
</dbReference>
<feature type="domain" description="Helicase ATP-binding" evidence="10">
    <location>
        <begin position="53"/>
        <end position="213"/>
    </location>
</feature>
<dbReference type="GO" id="GO:0051607">
    <property type="term" value="P:defense response to virus"/>
    <property type="evidence" value="ECO:0007669"/>
    <property type="project" value="UniProtKB-KW"/>
</dbReference>
<reference evidence="13 14" key="1">
    <citation type="journal article" date="2015" name="Genome Announc.">
        <title>Draft Genome Sequence and Gene Annotation of the Entomopathogenic Fungus Verticillium hemipterigenum.</title>
        <authorList>
            <person name="Horn F."/>
            <person name="Habel A."/>
            <person name="Scharf D.H."/>
            <person name="Dworschak J."/>
            <person name="Brakhage A.A."/>
            <person name="Guthke R."/>
            <person name="Hertweck C."/>
            <person name="Linde J."/>
        </authorList>
    </citation>
    <scope>NUCLEOTIDE SEQUENCE [LARGE SCALE GENOMIC DNA]</scope>
</reference>
<dbReference type="EMBL" id="CDHN01000006">
    <property type="protein sequence ID" value="CEJ94171.1"/>
    <property type="molecule type" value="Genomic_DNA"/>
</dbReference>
<name>A0A0A1TAY4_9HYPO</name>
<evidence type="ECO:0000313" key="13">
    <source>
        <dbReference type="EMBL" id="CEJ94171.1"/>
    </source>
</evidence>
<dbReference type="Pfam" id="PF03368">
    <property type="entry name" value="Dicer_dimer"/>
    <property type="match status" value="1"/>
</dbReference>
<evidence type="ECO:0000256" key="3">
    <source>
        <dbReference type="ARBA" id="ARBA00022741"/>
    </source>
</evidence>
<sequence>MMSSEDNLNDFMPIEHKVESKENFHGTTIDDIASTTERNETSGVIARAYQREMLEKSLQGNTIVVMYTGSGKTQVAIDRIRLELERCEKHKLVWFLAPTVLLCGQQFNAINLQMPSVSMKILSSMENVHTWGPDIWRAILKDVRVIVSTFQVLYDALAHGFVTIDQLALIIFDEVHNCVGKHPGGKVMADFYHPALQSGLTTPAILGLTATPIMQFKMRNLQELEALMDSRCITPSLHRSELLERVKKPRLLIFSFELQETVYTSAMLSMKAELENLDIMNDPRVISLQRDPTDANRLTLEEVIFKKNTYSMTELRGLNNRSCDIQSQLGSWAADYFLHEAISSFLHRFHRHVTDQNDASRDERRYVADKLMKVNVSEPPVRPQSRKDISQKVILLLEELLNCEDDTVGIIFVRERATTSVMAALLSSFPQIRKRYSIGSIIGTSNFGNQHIYDLSHVNDVKVLQRFRAGEINLLIATSVLEEGIDVPACNLVVCFDFPATPKAFIQRRGRARMNDSKILMFTEQSEQKVKQWQSLEEEMNELYQDDQRERRQLEDLESKSDGVQNYYEVPTTKARLDYDNAKQHLDHFCSSLAPKHLSDNRPQYVMERHALSVKARVILPNFVPHELRQTYGKLFWTSEKQATKDAAFHALIGLHKAGLINGHLLPHSPNDLIKCEMRESVISVLPLMKPWPIVAKAWKESCERWVYQVDWYEDGIWAGKYQLTLPAFMEHIPDITFYPDYGLTSKLVFSNPRGVSKDESDAMADDTPMLVALNFGHRWTLEDIPQVIQLSIPEERFSLSDIGNVPCDSDNVDIRSGSFLIRDSSGSPCTYVGTLSEKPPMSDVQKPFHEYGEAPEGIPYVILKKWPRRTDMLHSLKADPENDAKSEKPYQRVLPLSWAVMDSVPIRHARFGKLIPSLIHTLGTQLIAMTLSGSLRSSFHLSDTPRVREAICARSANEACDYERLEFLGDAILKYCATIQAASANLKWPEGYLSAYKDGLVSNSRLCRAAVQTHLAQYIIAKPFTGDKWRPLYVEHLLKEVEIPEHSRQLSTKVLADVIESLIGVSYLEGGVSTALKCISYFISDSTWDGVQRGREIMYNAARDDVVLSPLYENLQSILDYTFKKPALLMEALTHASHGADAKSRSYDRLEFLGDAILDKLIVTRLFDVRPPLKNSQMHSLKTAMVNKDFLAFIILGEHESQESDVTVVNGSDGQPEIVEITKTTSIWTYMRHSSMSIGCEQAAAKERYLNLKDSITKELSYGGRFPWPLLARVHAPKYMSDLFESLLGAIWVDSDSLDPCKAMVERLGIMKHLDRMVADEVRMLHPKEEYAIVSGSERGRYNTTLVDSMGDEKEYACELYLGERLVVEVQGGVSREEAEATAAALAIDILEQERNAVMDISSE</sequence>
<feature type="domain" description="RNase III" evidence="9">
    <location>
        <begin position="929"/>
        <end position="1072"/>
    </location>
</feature>
<evidence type="ECO:0000256" key="5">
    <source>
        <dbReference type="ARBA" id="ARBA00022806"/>
    </source>
</evidence>
<dbReference type="GO" id="GO:0005737">
    <property type="term" value="C:cytoplasm"/>
    <property type="evidence" value="ECO:0007669"/>
    <property type="project" value="TreeGrafter"/>
</dbReference>
<dbReference type="InterPro" id="IPR027417">
    <property type="entry name" value="P-loop_NTPase"/>
</dbReference>
<keyword evidence="8" id="KW-0694">RNA-binding</keyword>
<dbReference type="SUPFAM" id="SSF69065">
    <property type="entry name" value="RNase III domain-like"/>
    <property type="match status" value="2"/>
</dbReference>
<dbReference type="PROSITE" id="PS00517">
    <property type="entry name" value="RNASE_3_1"/>
    <property type="match status" value="2"/>
</dbReference>
<dbReference type="GO" id="GO:0004525">
    <property type="term" value="F:ribonuclease III activity"/>
    <property type="evidence" value="ECO:0007669"/>
    <property type="project" value="InterPro"/>
</dbReference>
<feature type="domain" description="Dicer dsRNA-binding fold" evidence="12">
    <location>
        <begin position="582"/>
        <end position="675"/>
    </location>
</feature>
<dbReference type="PANTHER" id="PTHR14950">
    <property type="entry name" value="DICER-RELATED"/>
    <property type="match status" value="1"/>
</dbReference>
<feature type="domain" description="RNase III" evidence="9">
    <location>
        <begin position="1113"/>
        <end position="1297"/>
    </location>
</feature>
<keyword evidence="4" id="KW-0378">Hydrolase</keyword>
<dbReference type="Pfam" id="PF00636">
    <property type="entry name" value="Ribonuclease_3"/>
    <property type="match status" value="2"/>
</dbReference>
<gene>
    <name evidence="13" type="ORF">VHEMI09720</name>
</gene>
<dbReference type="GO" id="GO:0030422">
    <property type="term" value="P:siRNA processing"/>
    <property type="evidence" value="ECO:0007669"/>
    <property type="project" value="TreeGrafter"/>
</dbReference>
<evidence type="ECO:0000256" key="4">
    <source>
        <dbReference type="ARBA" id="ARBA00022801"/>
    </source>
</evidence>
<dbReference type="SMART" id="SM00490">
    <property type="entry name" value="HELICc"/>
    <property type="match status" value="1"/>
</dbReference>
<dbReference type="CDD" id="cd00593">
    <property type="entry name" value="RIBOc"/>
    <property type="match status" value="2"/>
</dbReference>
<evidence type="ECO:0000259" key="9">
    <source>
        <dbReference type="PROSITE" id="PS50142"/>
    </source>
</evidence>
<dbReference type="InterPro" id="IPR011545">
    <property type="entry name" value="DEAD/DEAH_box_helicase_dom"/>
</dbReference>
<dbReference type="PROSITE" id="PS50142">
    <property type="entry name" value="RNASE_3_2"/>
    <property type="match status" value="2"/>
</dbReference>
<dbReference type="Gene3D" id="1.10.1520.10">
    <property type="entry name" value="Ribonuclease III domain"/>
    <property type="match status" value="2"/>
</dbReference>
<keyword evidence="5" id="KW-0347">Helicase</keyword>
<dbReference type="GO" id="GO:0005634">
    <property type="term" value="C:nucleus"/>
    <property type="evidence" value="ECO:0007669"/>
    <property type="project" value="TreeGrafter"/>
</dbReference>
<evidence type="ECO:0000256" key="7">
    <source>
        <dbReference type="ARBA" id="ARBA00023118"/>
    </source>
</evidence>
<organism evidence="13 14">
    <name type="scientific">[Torrubiella] hemipterigena</name>
    <dbReference type="NCBI Taxonomy" id="1531966"/>
    <lineage>
        <taxon>Eukaryota</taxon>
        <taxon>Fungi</taxon>
        <taxon>Dikarya</taxon>
        <taxon>Ascomycota</taxon>
        <taxon>Pezizomycotina</taxon>
        <taxon>Sordariomycetes</taxon>
        <taxon>Hypocreomycetidae</taxon>
        <taxon>Hypocreales</taxon>
        <taxon>Clavicipitaceae</taxon>
        <taxon>Clavicipitaceae incertae sedis</taxon>
        <taxon>'Torrubiella' clade</taxon>
    </lineage>
</organism>
<dbReference type="GO" id="GO:0050688">
    <property type="term" value="P:regulation of defense response to virus"/>
    <property type="evidence" value="ECO:0007669"/>
    <property type="project" value="UniProtKB-KW"/>
</dbReference>
<dbReference type="SMART" id="SM00487">
    <property type="entry name" value="DEXDc"/>
    <property type="match status" value="1"/>
</dbReference>
<evidence type="ECO:0000259" key="11">
    <source>
        <dbReference type="PROSITE" id="PS51194"/>
    </source>
</evidence>
<keyword evidence="7" id="KW-0051">Antiviral defense</keyword>
<proteinExistence type="inferred from homology"/>
<dbReference type="STRING" id="1531966.A0A0A1TAY4"/>
<dbReference type="InterPro" id="IPR001650">
    <property type="entry name" value="Helicase_C-like"/>
</dbReference>
<dbReference type="Proteomes" id="UP000039046">
    <property type="component" value="Unassembled WGS sequence"/>
</dbReference>
<evidence type="ECO:0000256" key="6">
    <source>
        <dbReference type="ARBA" id="ARBA00022840"/>
    </source>
</evidence>
<dbReference type="GO" id="GO:0003723">
    <property type="term" value="F:RNA binding"/>
    <property type="evidence" value="ECO:0007669"/>
    <property type="project" value="UniProtKB-UniRule"/>
</dbReference>
<keyword evidence="1" id="KW-0930">Antiviral protein</keyword>
<dbReference type="Gene3D" id="3.30.160.380">
    <property type="entry name" value="Dicer dimerisation domain"/>
    <property type="match status" value="1"/>
</dbReference>
<evidence type="ECO:0000259" key="12">
    <source>
        <dbReference type="PROSITE" id="PS51327"/>
    </source>
</evidence>
<dbReference type="PROSITE" id="PS51194">
    <property type="entry name" value="HELICASE_CTER"/>
    <property type="match status" value="1"/>
</dbReference>
<dbReference type="InterPro" id="IPR036389">
    <property type="entry name" value="RNase_III_sf"/>
</dbReference>
<protein>
    <recommendedName>
        <fullName evidence="15">Dicer-like protein 2</fullName>
    </recommendedName>
</protein>
<dbReference type="InterPro" id="IPR000999">
    <property type="entry name" value="RNase_III_dom"/>
</dbReference>
<dbReference type="PANTHER" id="PTHR14950:SF37">
    <property type="entry name" value="ENDORIBONUCLEASE DICER"/>
    <property type="match status" value="1"/>
</dbReference>